<proteinExistence type="predicted"/>
<comment type="caution">
    <text evidence="1">The sequence shown here is derived from an EMBL/GenBank/DDBJ whole genome shotgun (WGS) entry which is preliminary data.</text>
</comment>
<gene>
    <name evidence="1" type="ORF">MKW98_020922</name>
</gene>
<sequence length="169" mass="18837">METNERGMFAELEAYRIKCQGLSAELERKGLELENLRAVNGGFDQERDSYRAKCSGMEEQIKGLTEEGIVMSQKEKSAGERICHLETLLLKMQEEKDVSCERTRGNMDARVFAADDAHLTRTEKSPISTLTPSCKPSSSLQVNSDCVHFSGDSPHANNLRMAENALGHQ</sequence>
<evidence type="ECO:0000313" key="2">
    <source>
        <dbReference type="Proteomes" id="UP001202328"/>
    </source>
</evidence>
<protein>
    <submittedName>
        <fullName evidence="1">Uncharacterized protein</fullName>
    </submittedName>
</protein>
<feature type="non-terminal residue" evidence="1">
    <location>
        <position position="169"/>
    </location>
</feature>
<dbReference type="AlphaFoldDB" id="A0AAD4XSK3"/>
<name>A0AAD4XSK3_9MAGN</name>
<keyword evidence="2" id="KW-1185">Reference proteome</keyword>
<organism evidence="1 2">
    <name type="scientific">Papaver atlanticum</name>
    <dbReference type="NCBI Taxonomy" id="357466"/>
    <lineage>
        <taxon>Eukaryota</taxon>
        <taxon>Viridiplantae</taxon>
        <taxon>Streptophyta</taxon>
        <taxon>Embryophyta</taxon>
        <taxon>Tracheophyta</taxon>
        <taxon>Spermatophyta</taxon>
        <taxon>Magnoliopsida</taxon>
        <taxon>Ranunculales</taxon>
        <taxon>Papaveraceae</taxon>
        <taxon>Papaveroideae</taxon>
        <taxon>Papaver</taxon>
    </lineage>
</organism>
<dbReference type="EMBL" id="JAJJMB010002421">
    <property type="protein sequence ID" value="KAI3951465.1"/>
    <property type="molecule type" value="Genomic_DNA"/>
</dbReference>
<accession>A0AAD4XSK3</accession>
<dbReference type="Proteomes" id="UP001202328">
    <property type="component" value="Unassembled WGS sequence"/>
</dbReference>
<reference evidence="1" key="1">
    <citation type="submission" date="2022-04" db="EMBL/GenBank/DDBJ databases">
        <title>A functionally conserved STORR gene fusion in Papaver species that diverged 16.8 million years ago.</title>
        <authorList>
            <person name="Catania T."/>
        </authorList>
    </citation>
    <scope>NUCLEOTIDE SEQUENCE</scope>
    <source>
        <strain evidence="1">S-188037</strain>
    </source>
</reference>
<evidence type="ECO:0000313" key="1">
    <source>
        <dbReference type="EMBL" id="KAI3951465.1"/>
    </source>
</evidence>